<dbReference type="AlphaFoldDB" id="A0AAD5SLQ6"/>
<dbReference type="InterPro" id="IPR036378">
    <property type="entry name" value="FAS1_dom_sf"/>
</dbReference>
<dbReference type="PANTHER" id="PTHR10900:SF77">
    <property type="entry name" value="FI19380P1"/>
    <property type="match status" value="1"/>
</dbReference>
<sequence>MLAFLKASSVLTLALTLTSLPTAYSATLAELITQNAALVGPRIAGAVATHPEWSAPGQNTLLVPTAQALAAANLGDDLGDLFTSVKAVDWRAGSANEPIDIYLILKDDKREKRVVWDDYGWGNPAKVELHIRFGSGSGVAVRWFPADNGFLYIMDVAIPPSTPTAQLLGSQASGYWGAVQSAGLADKFSAFRNVTFWTPTNAAWTAYAAQYRALSPSQQSWLLHYHITTPITYSYLMPNGERPSIISGRSLPLQVLPGEGNSTIAGSRMGSPADNILAGGVAQFVQRVLVPTGAIPDVEPVLVGGLEGGAVANATTTTTTTTTTVPITSAAPSVTAAAPSPAVKVSGAAEVKAIGFGFLTVLAGAVSYLL</sequence>
<dbReference type="InterPro" id="IPR050904">
    <property type="entry name" value="Adhesion/Biosynth-related"/>
</dbReference>
<evidence type="ECO:0000313" key="3">
    <source>
        <dbReference type="EMBL" id="KAJ3056469.1"/>
    </source>
</evidence>
<feature type="signal peptide" evidence="1">
    <location>
        <begin position="1"/>
        <end position="25"/>
    </location>
</feature>
<dbReference type="EMBL" id="JADGJD010000032">
    <property type="protein sequence ID" value="KAJ3056469.1"/>
    <property type="molecule type" value="Genomic_DNA"/>
</dbReference>
<name>A0AAD5SLQ6_9FUNG</name>
<comment type="caution">
    <text evidence="3">The sequence shown here is derived from an EMBL/GenBank/DDBJ whole genome shotgun (WGS) entry which is preliminary data.</text>
</comment>
<reference evidence="3" key="1">
    <citation type="submission" date="2020-05" db="EMBL/GenBank/DDBJ databases">
        <title>Phylogenomic resolution of chytrid fungi.</title>
        <authorList>
            <person name="Stajich J.E."/>
            <person name="Amses K."/>
            <person name="Simmons R."/>
            <person name="Seto K."/>
            <person name="Myers J."/>
            <person name="Bonds A."/>
            <person name="Quandt C.A."/>
            <person name="Barry K."/>
            <person name="Liu P."/>
            <person name="Grigoriev I."/>
            <person name="Longcore J.E."/>
            <person name="James T.Y."/>
        </authorList>
    </citation>
    <scope>NUCLEOTIDE SEQUENCE</scope>
    <source>
        <strain evidence="3">JEL0318</strain>
    </source>
</reference>
<feature type="domain" description="FAS1" evidence="2">
    <location>
        <begin position="159"/>
        <end position="289"/>
    </location>
</feature>
<dbReference type="GO" id="GO:0005615">
    <property type="term" value="C:extracellular space"/>
    <property type="evidence" value="ECO:0007669"/>
    <property type="project" value="TreeGrafter"/>
</dbReference>
<evidence type="ECO:0000259" key="2">
    <source>
        <dbReference type="PROSITE" id="PS50213"/>
    </source>
</evidence>
<feature type="chain" id="PRO_5042001156" description="FAS1 domain-containing protein" evidence="1">
    <location>
        <begin position="26"/>
        <end position="370"/>
    </location>
</feature>
<keyword evidence="4" id="KW-1185">Reference proteome</keyword>
<protein>
    <recommendedName>
        <fullName evidence="2">FAS1 domain-containing protein</fullName>
    </recommendedName>
</protein>
<proteinExistence type="predicted"/>
<accession>A0AAD5SLQ6</accession>
<dbReference type="Pfam" id="PF02469">
    <property type="entry name" value="Fasciclin"/>
    <property type="match status" value="1"/>
</dbReference>
<evidence type="ECO:0000313" key="4">
    <source>
        <dbReference type="Proteomes" id="UP001212841"/>
    </source>
</evidence>
<dbReference type="PANTHER" id="PTHR10900">
    <property type="entry name" value="PERIOSTIN-RELATED"/>
    <property type="match status" value="1"/>
</dbReference>
<dbReference type="PROSITE" id="PS50213">
    <property type="entry name" value="FAS1"/>
    <property type="match status" value="1"/>
</dbReference>
<gene>
    <name evidence="3" type="ORF">HK097_006788</name>
</gene>
<dbReference type="InterPro" id="IPR000782">
    <property type="entry name" value="FAS1_domain"/>
</dbReference>
<dbReference type="Gene3D" id="2.30.180.10">
    <property type="entry name" value="FAS1 domain"/>
    <property type="match status" value="1"/>
</dbReference>
<dbReference type="SUPFAM" id="SSF82153">
    <property type="entry name" value="FAS1 domain"/>
    <property type="match status" value="1"/>
</dbReference>
<dbReference type="Proteomes" id="UP001212841">
    <property type="component" value="Unassembled WGS sequence"/>
</dbReference>
<keyword evidence="1" id="KW-0732">Signal</keyword>
<evidence type="ECO:0000256" key="1">
    <source>
        <dbReference type="SAM" id="SignalP"/>
    </source>
</evidence>
<organism evidence="3 4">
    <name type="scientific">Rhizophlyctis rosea</name>
    <dbReference type="NCBI Taxonomy" id="64517"/>
    <lineage>
        <taxon>Eukaryota</taxon>
        <taxon>Fungi</taxon>
        <taxon>Fungi incertae sedis</taxon>
        <taxon>Chytridiomycota</taxon>
        <taxon>Chytridiomycota incertae sedis</taxon>
        <taxon>Chytridiomycetes</taxon>
        <taxon>Rhizophlyctidales</taxon>
        <taxon>Rhizophlyctidaceae</taxon>
        <taxon>Rhizophlyctis</taxon>
    </lineage>
</organism>